<protein>
    <recommendedName>
        <fullName evidence="3">Helitron helicase-like domain-containing protein</fullName>
    </recommendedName>
</protein>
<proteinExistence type="predicted"/>
<dbReference type="PANTHER" id="PTHR10492">
    <property type="match status" value="1"/>
</dbReference>
<dbReference type="PANTHER" id="PTHR10492:SF94">
    <property type="entry name" value="ATP-DEPENDENT DNA HELICASE"/>
    <property type="match status" value="1"/>
</dbReference>
<evidence type="ECO:0000313" key="1">
    <source>
        <dbReference type="EMBL" id="KAH0757544.1"/>
    </source>
</evidence>
<organism evidence="1 2">
    <name type="scientific">Solanum tuberosum</name>
    <name type="common">Potato</name>
    <dbReference type="NCBI Taxonomy" id="4113"/>
    <lineage>
        <taxon>Eukaryota</taxon>
        <taxon>Viridiplantae</taxon>
        <taxon>Streptophyta</taxon>
        <taxon>Embryophyta</taxon>
        <taxon>Tracheophyta</taxon>
        <taxon>Spermatophyta</taxon>
        <taxon>Magnoliopsida</taxon>
        <taxon>eudicotyledons</taxon>
        <taxon>Gunneridae</taxon>
        <taxon>Pentapetalae</taxon>
        <taxon>asterids</taxon>
        <taxon>lamiids</taxon>
        <taxon>Solanales</taxon>
        <taxon>Solanaceae</taxon>
        <taxon>Solanoideae</taxon>
        <taxon>Solaneae</taxon>
        <taxon>Solanum</taxon>
    </lineage>
</organism>
<reference evidence="1 2" key="1">
    <citation type="journal article" date="2021" name="bioRxiv">
        <title>Chromosome-scale and haplotype-resolved genome assembly of a tetraploid potato cultivar.</title>
        <authorList>
            <person name="Sun H."/>
            <person name="Jiao W.-B."/>
            <person name="Krause K."/>
            <person name="Campoy J.A."/>
            <person name="Goel M."/>
            <person name="Folz-Donahue K."/>
            <person name="Kukat C."/>
            <person name="Huettel B."/>
            <person name="Schneeberger K."/>
        </authorList>
    </citation>
    <scope>NUCLEOTIDE SEQUENCE [LARGE SCALE GENOMIC DNA]</scope>
    <source>
        <strain evidence="1">SolTubOtavaFocal</strain>
        <tissue evidence="1">Leaves</tissue>
    </source>
</reference>
<gene>
    <name evidence="1" type="ORF">KY290_021037</name>
</gene>
<dbReference type="EMBL" id="JAIVGD010000015">
    <property type="protein sequence ID" value="KAH0757544.1"/>
    <property type="molecule type" value="Genomic_DNA"/>
</dbReference>
<evidence type="ECO:0008006" key="3">
    <source>
        <dbReference type="Google" id="ProtNLM"/>
    </source>
</evidence>
<evidence type="ECO:0000313" key="2">
    <source>
        <dbReference type="Proteomes" id="UP000826656"/>
    </source>
</evidence>
<keyword evidence="2" id="KW-1185">Reference proteome</keyword>
<comment type="caution">
    <text evidence="1">The sequence shown here is derived from an EMBL/GenBank/DDBJ whole genome shotgun (WGS) entry which is preliminary data.</text>
</comment>
<sequence>MHVLKTVPECIYCAAKRLEHEPPAFCYASGYIKLATTEAPTELYEMLVASTPDAVEFRKNICAYNSIFAFTSFGVNLDKKLASARKGVYTFKAQGQIYHDLPSLVPRNNNPCYFQLYFFDTDKELTNRLSKVNEEILSDQIAKKIKQDGYPIYKGRMNGRIETVHGMNMTNQWVVPYSLCLLTRYNCHINVEPDDGENVIDEIQTFQDERWVSPPEALWRIYEFNLTEMQPAVINLQLHLPGKHSANPREGERYYEQLLLDHVRGQLSFNDLLTVNGKQCQTFKEAAKERGLHESDNSISECLREVVIFKMPSALRSLFATILVHCNPTDIRKL</sequence>
<name>A0ABQ7V0D6_SOLTU</name>
<dbReference type="Proteomes" id="UP000826656">
    <property type="component" value="Unassembled WGS sequence"/>
</dbReference>
<accession>A0ABQ7V0D6</accession>